<gene>
    <name evidence="2" type="ORF">OUO13_03995</name>
</gene>
<evidence type="ECO:0000313" key="2">
    <source>
        <dbReference type="EMBL" id="MCY0964337.1"/>
    </source>
</evidence>
<evidence type="ECO:0000313" key="3">
    <source>
        <dbReference type="Proteomes" id="UP001150830"/>
    </source>
</evidence>
<reference evidence="2" key="1">
    <citation type="submission" date="2022-11" db="EMBL/GenBank/DDBJ databases">
        <title>Parathalassolutuus dongxingensis gen. nov., sp. nov., a novel member of family Oceanospirillaceae isolated from a coastal shrimp pond in Guangxi, China.</title>
        <authorList>
            <person name="Chen H."/>
        </authorList>
    </citation>
    <scope>NUCLEOTIDE SEQUENCE</scope>
    <source>
        <strain evidence="2">G-43</strain>
    </source>
</reference>
<sequence>MYRAVDVAYKMLEMAKGRGIELSNLQLQKLLYIAHGYLLAWKNKPLFSDEVSAWKYGPVIHSVYNEFRSYGAEKIPVGPVESGVADEDVIQTLNGILKLYGDRDAMALVTLTHQPKTPWHKVWEIDGGSRQLFAQIPDELIKDHYRRVITDPKAVAGL</sequence>
<evidence type="ECO:0000259" key="1">
    <source>
        <dbReference type="Pfam" id="PF13274"/>
    </source>
</evidence>
<keyword evidence="3" id="KW-1185">Reference proteome</keyword>
<name>A0A9X3EB23_9GAMM</name>
<comment type="caution">
    <text evidence="2">The sequence shown here is derived from an EMBL/GenBank/DDBJ whole genome shotgun (WGS) entry which is preliminary data.</text>
</comment>
<dbReference type="Pfam" id="PF13274">
    <property type="entry name" value="SocA_Panacea"/>
    <property type="match status" value="1"/>
</dbReference>
<dbReference type="RefSeq" id="WP_283172554.1">
    <property type="nucleotide sequence ID" value="NZ_JAPNOA010000016.1"/>
</dbReference>
<dbReference type="Proteomes" id="UP001150830">
    <property type="component" value="Unassembled WGS sequence"/>
</dbReference>
<dbReference type="InterPro" id="IPR025272">
    <property type="entry name" value="SocA_Panacea"/>
</dbReference>
<accession>A0A9X3EB23</accession>
<dbReference type="EMBL" id="JAPNOA010000016">
    <property type="protein sequence ID" value="MCY0964337.1"/>
    <property type="molecule type" value="Genomic_DNA"/>
</dbReference>
<proteinExistence type="predicted"/>
<organism evidence="2 3">
    <name type="scientific">Parathalassolituus penaei</name>
    <dbReference type="NCBI Taxonomy" id="2997323"/>
    <lineage>
        <taxon>Bacteria</taxon>
        <taxon>Pseudomonadati</taxon>
        <taxon>Pseudomonadota</taxon>
        <taxon>Gammaproteobacteria</taxon>
        <taxon>Oceanospirillales</taxon>
        <taxon>Oceanospirillaceae</taxon>
        <taxon>Parathalassolituus</taxon>
    </lineage>
</organism>
<protein>
    <submittedName>
        <fullName evidence="2">DUF4065 domain-containing protein</fullName>
    </submittedName>
</protein>
<feature type="domain" description="Antitoxin SocA-like Panacea" evidence="1">
    <location>
        <begin position="27"/>
        <end position="120"/>
    </location>
</feature>
<dbReference type="AlphaFoldDB" id="A0A9X3EB23"/>